<feature type="transmembrane region" description="Helical" evidence="2">
    <location>
        <begin position="97"/>
        <end position="117"/>
    </location>
</feature>
<feature type="region of interest" description="Disordered" evidence="1">
    <location>
        <begin position="1"/>
        <end position="63"/>
    </location>
</feature>
<name>C3Z8U2_BRAFL</name>
<keyword evidence="2" id="KW-1133">Transmembrane helix</keyword>
<reference evidence="3" key="1">
    <citation type="journal article" date="2008" name="Nature">
        <title>The amphioxus genome and the evolution of the chordate karyotype.</title>
        <authorList>
            <consortium name="US DOE Joint Genome Institute (JGI-PGF)"/>
            <person name="Putnam N.H."/>
            <person name="Butts T."/>
            <person name="Ferrier D.E.K."/>
            <person name="Furlong R.F."/>
            <person name="Hellsten U."/>
            <person name="Kawashima T."/>
            <person name="Robinson-Rechavi M."/>
            <person name="Shoguchi E."/>
            <person name="Terry A."/>
            <person name="Yu J.-K."/>
            <person name="Benito-Gutierrez E.L."/>
            <person name="Dubchak I."/>
            <person name="Garcia-Fernandez J."/>
            <person name="Gibson-Brown J.J."/>
            <person name="Grigoriev I.V."/>
            <person name="Horton A.C."/>
            <person name="de Jong P.J."/>
            <person name="Jurka J."/>
            <person name="Kapitonov V.V."/>
            <person name="Kohara Y."/>
            <person name="Kuroki Y."/>
            <person name="Lindquist E."/>
            <person name="Lucas S."/>
            <person name="Osoegawa K."/>
            <person name="Pennacchio L.A."/>
            <person name="Salamov A.A."/>
            <person name="Satou Y."/>
            <person name="Sauka-Spengler T."/>
            <person name="Schmutz J."/>
            <person name="Shin-I T."/>
            <person name="Toyoda A."/>
            <person name="Bronner-Fraser M."/>
            <person name="Fujiyama A."/>
            <person name="Holland L.Z."/>
            <person name="Holland P.W.H."/>
            <person name="Satoh N."/>
            <person name="Rokhsar D.S."/>
        </authorList>
    </citation>
    <scope>NUCLEOTIDE SEQUENCE [LARGE SCALE GENOMIC DNA]</scope>
    <source>
        <strain evidence="3">S238N-H82</strain>
        <tissue evidence="3">Testes</tissue>
    </source>
</reference>
<evidence type="ECO:0000256" key="2">
    <source>
        <dbReference type="SAM" id="Phobius"/>
    </source>
</evidence>
<organism>
    <name type="scientific">Branchiostoma floridae</name>
    <name type="common">Florida lancelet</name>
    <name type="synonym">Amphioxus</name>
    <dbReference type="NCBI Taxonomy" id="7739"/>
    <lineage>
        <taxon>Eukaryota</taxon>
        <taxon>Metazoa</taxon>
        <taxon>Chordata</taxon>
        <taxon>Cephalochordata</taxon>
        <taxon>Leptocardii</taxon>
        <taxon>Amphioxiformes</taxon>
        <taxon>Branchiostomatidae</taxon>
        <taxon>Branchiostoma</taxon>
    </lineage>
</organism>
<feature type="compositionally biased region" description="Gly residues" evidence="1">
    <location>
        <begin position="11"/>
        <end position="20"/>
    </location>
</feature>
<evidence type="ECO:0000256" key="1">
    <source>
        <dbReference type="SAM" id="MobiDB-lite"/>
    </source>
</evidence>
<keyword evidence="2" id="KW-0472">Membrane</keyword>
<sequence>MSGKATIGRTGLAGPGGGPTSGPPRQPPSVHDDEDASDDEDHVYENSNTVGKEETESSTDEVYAGDVTRHIYVNDAADKTTASRRAICDVIHIHRNFIAATVAVVALVSAQVVLTVYSDGRFSKVDELRPLDHADHLDRSDRRAWLDPLGRLDQWALPGNLGRKEQLGPQERMGQMDLRALLVRPGHLALPGRLGYLGRLGHRALVGKLAHEDRSDQRALSGRLDPLGRSGQRALPGMLGHQDRSGQWAPVILGHVGRSGQRALPGRLVHVGQRALPGRLAHVDQWAIPERLGHPGNRNSIGIQEEGNS</sequence>
<evidence type="ECO:0000313" key="3">
    <source>
        <dbReference type="EMBL" id="EEN51041.1"/>
    </source>
</evidence>
<dbReference type="InParanoid" id="C3Z8U2"/>
<dbReference type="AlphaFoldDB" id="C3Z8U2"/>
<protein>
    <submittedName>
        <fullName evidence="3">Uncharacterized protein</fullName>
    </submittedName>
</protein>
<accession>C3Z8U2</accession>
<proteinExistence type="predicted"/>
<feature type="compositionally biased region" description="Acidic residues" evidence="1">
    <location>
        <begin position="32"/>
        <end position="42"/>
    </location>
</feature>
<dbReference type="EMBL" id="GG666596">
    <property type="protein sequence ID" value="EEN51041.1"/>
    <property type="molecule type" value="Genomic_DNA"/>
</dbReference>
<keyword evidence="2" id="KW-0812">Transmembrane</keyword>
<gene>
    <name evidence="3" type="ORF">BRAFLDRAFT_99651</name>
</gene>